<evidence type="ECO:0000259" key="1">
    <source>
        <dbReference type="Pfam" id="PF14706"/>
    </source>
</evidence>
<proteinExistence type="predicted"/>
<gene>
    <name evidence="2" type="ORF">RCOM_2046040</name>
</gene>
<accession>B9TL16</accession>
<dbReference type="Pfam" id="PF14706">
    <property type="entry name" value="Tnp_DNA_bind"/>
    <property type="match status" value="1"/>
</dbReference>
<organism evidence="2 3">
    <name type="scientific">Ricinus communis</name>
    <name type="common">Castor bean</name>
    <dbReference type="NCBI Taxonomy" id="3988"/>
    <lineage>
        <taxon>Eukaryota</taxon>
        <taxon>Viridiplantae</taxon>
        <taxon>Streptophyta</taxon>
        <taxon>Embryophyta</taxon>
        <taxon>Tracheophyta</taxon>
        <taxon>Spermatophyta</taxon>
        <taxon>Magnoliopsida</taxon>
        <taxon>eudicotyledons</taxon>
        <taxon>Gunneridae</taxon>
        <taxon>Pentapetalae</taxon>
        <taxon>rosids</taxon>
        <taxon>fabids</taxon>
        <taxon>Malpighiales</taxon>
        <taxon>Euphorbiaceae</taxon>
        <taxon>Acalyphoideae</taxon>
        <taxon>Acalypheae</taxon>
        <taxon>Ricinus</taxon>
    </lineage>
</organism>
<dbReference type="AlphaFoldDB" id="B9TL16"/>
<evidence type="ECO:0000313" key="3">
    <source>
        <dbReference type="Proteomes" id="UP000008311"/>
    </source>
</evidence>
<reference evidence="3" key="1">
    <citation type="journal article" date="2010" name="Nat. Biotechnol.">
        <title>Draft genome sequence of the oilseed species Ricinus communis.</title>
        <authorList>
            <person name="Chan A.P."/>
            <person name="Crabtree J."/>
            <person name="Zhao Q."/>
            <person name="Lorenzi H."/>
            <person name="Orvis J."/>
            <person name="Puiu D."/>
            <person name="Melake-Berhan A."/>
            <person name="Jones K.M."/>
            <person name="Redman J."/>
            <person name="Chen G."/>
            <person name="Cahoon E.B."/>
            <person name="Gedil M."/>
            <person name="Stanke M."/>
            <person name="Haas B.J."/>
            <person name="Wortman J.R."/>
            <person name="Fraser-Liggett C.M."/>
            <person name="Ravel J."/>
            <person name="Rabinowicz P.D."/>
        </authorList>
    </citation>
    <scope>NUCLEOTIDE SEQUENCE [LARGE SCALE GENOMIC DNA]</scope>
    <source>
        <strain evidence="3">cv. Hale</strain>
    </source>
</reference>
<feature type="non-terminal residue" evidence="2">
    <location>
        <position position="67"/>
    </location>
</feature>
<evidence type="ECO:0000313" key="2">
    <source>
        <dbReference type="EMBL" id="EEF23448.1"/>
    </source>
</evidence>
<dbReference type="Proteomes" id="UP000008311">
    <property type="component" value="Unassembled WGS sequence"/>
</dbReference>
<sequence>MAAKQRTVDRAWREKEVEASEFQDDRLRKRFGMVLELGGDGQRIPFAWQDRASTKALIGFLPNDRAT</sequence>
<dbReference type="EMBL" id="EQ986040">
    <property type="protein sequence ID" value="EEF23448.1"/>
    <property type="molecule type" value="Genomic_DNA"/>
</dbReference>
<protein>
    <recommendedName>
        <fullName evidence="1">Transposase Tn5-like N-terminal domain-containing protein</fullName>
    </recommendedName>
</protein>
<dbReference type="InParanoid" id="B9TL16"/>
<keyword evidence="3" id="KW-1185">Reference proteome</keyword>
<name>B9TL16_RICCO</name>
<dbReference type="InterPro" id="IPR014735">
    <property type="entry name" value="Transposase_Tn5-like_N"/>
</dbReference>
<feature type="domain" description="Transposase Tn5-like N-terminal" evidence="1">
    <location>
        <begin position="10"/>
        <end position="65"/>
    </location>
</feature>